<evidence type="ECO:0000313" key="1">
    <source>
        <dbReference type="EMBL" id="KAJ9061063.1"/>
    </source>
</evidence>
<sequence>MALGTGVGGSRTRARDRIGMFSHDIELAKFSGGQHLFSNWSGGMLSNTDLSGMHLRPDLERSGGAQPSKVGGRTSPS</sequence>
<organism evidence="1 2">
    <name type="scientific">Entomophthora muscae</name>
    <dbReference type="NCBI Taxonomy" id="34485"/>
    <lineage>
        <taxon>Eukaryota</taxon>
        <taxon>Fungi</taxon>
        <taxon>Fungi incertae sedis</taxon>
        <taxon>Zoopagomycota</taxon>
        <taxon>Entomophthoromycotina</taxon>
        <taxon>Entomophthoromycetes</taxon>
        <taxon>Entomophthorales</taxon>
        <taxon>Entomophthoraceae</taxon>
        <taxon>Entomophthora</taxon>
    </lineage>
</organism>
<protein>
    <submittedName>
        <fullName evidence="1">Uncharacterized protein</fullName>
    </submittedName>
</protein>
<proteinExistence type="predicted"/>
<dbReference type="EMBL" id="QTSX02005101">
    <property type="protein sequence ID" value="KAJ9061063.1"/>
    <property type="molecule type" value="Genomic_DNA"/>
</dbReference>
<comment type="caution">
    <text evidence="1">The sequence shown here is derived from an EMBL/GenBank/DDBJ whole genome shotgun (WGS) entry which is preliminary data.</text>
</comment>
<dbReference type="Proteomes" id="UP001165960">
    <property type="component" value="Unassembled WGS sequence"/>
</dbReference>
<gene>
    <name evidence="1" type="ORF">DSO57_1024296</name>
</gene>
<reference evidence="1" key="1">
    <citation type="submission" date="2022-04" db="EMBL/GenBank/DDBJ databases">
        <title>Genome of the entomopathogenic fungus Entomophthora muscae.</title>
        <authorList>
            <person name="Elya C."/>
            <person name="Lovett B.R."/>
            <person name="Lee E."/>
            <person name="Macias A.M."/>
            <person name="Hajek A.E."/>
            <person name="De Bivort B.L."/>
            <person name="Kasson M.T."/>
            <person name="De Fine Licht H.H."/>
            <person name="Stajich J.E."/>
        </authorList>
    </citation>
    <scope>NUCLEOTIDE SEQUENCE</scope>
    <source>
        <strain evidence="1">Berkeley</strain>
    </source>
</reference>
<name>A0ACC2SFJ4_9FUNG</name>
<keyword evidence="2" id="KW-1185">Reference proteome</keyword>
<evidence type="ECO:0000313" key="2">
    <source>
        <dbReference type="Proteomes" id="UP001165960"/>
    </source>
</evidence>
<accession>A0ACC2SFJ4</accession>